<dbReference type="SUPFAM" id="SSF53187">
    <property type="entry name" value="Zn-dependent exopeptidases"/>
    <property type="match status" value="1"/>
</dbReference>
<dbReference type="Gene3D" id="2.60.40.3500">
    <property type="match status" value="1"/>
</dbReference>
<dbReference type="Pfam" id="PF11741">
    <property type="entry name" value="AMIN"/>
    <property type="match status" value="1"/>
</dbReference>
<dbReference type="InterPro" id="IPR021731">
    <property type="entry name" value="AMIN_dom"/>
</dbReference>
<keyword evidence="7" id="KW-1185">Reference proteome</keyword>
<dbReference type="Gene3D" id="3.40.630.40">
    <property type="entry name" value="Zn-dependent exopeptidases"/>
    <property type="match status" value="1"/>
</dbReference>
<evidence type="ECO:0000259" key="5">
    <source>
        <dbReference type="SMART" id="SM00646"/>
    </source>
</evidence>
<evidence type="ECO:0000313" key="7">
    <source>
        <dbReference type="Proteomes" id="UP001430796"/>
    </source>
</evidence>
<comment type="caution">
    <text evidence="6">The sequence shown here is derived from an EMBL/GenBank/DDBJ whole genome shotgun (WGS) entry which is preliminary data.</text>
</comment>
<dbReference type="SMART" id="SM00646">
    <property type="entry name" value="Ami_3"/>
    <property type="match status" value="1"/>
</dbReference>
<organism evidence="6 7">
    <name type="scientific">Marilutibacter chinensis</name>
    <dbReference type="NCBI Taxonomy" id="2912247"/>
    <lineage>
        <taxon>Bacteria</taxon>
        <taxon>Pseudomonadati</taxon>
        <taxon>Pseudomonadota</taxon>
        <taxon>Gammaproteobacteria</taxon>
        <taxon>Lysobacterales</taxon>
        <taxon>Lysobacteraceae</taxon>
        <taxon>Marilutibacter</taxon>
    </lineage>
</organism>
<dbReference type="CDD" id="cd02696">
    <property type="entry name" value="MurNAc-LAA"/>
    <property type="match status" value="1"/>
</dbReference>
<evidence type="ECO:0000256" key="1">
    <source>
        <dbReference type="ARBA" id="ARBA00001561"/>
    </source>
</evidence>
<reference evidence="6 7" key="2">
    <citation type="submission" date="2022-01" db="EMBL/GenBank/DDBJ databases">
        <title>Lysobacter chinensis sp. nov., a bacterium isolated from cow dung compost.</title>
        <authorList>
            <person name="Liu Y."/>
        </authorList>
    </citation>
    <scope>NUCLEOTIDE SEQUENCE [LARGE SCALE GENOMIC DNA]</scope>
    <source>
        <strain evidence="6 7">TLK-CK17</strain>
    </source>
</reference>
<feature type="compositionally biased region" description="Low complexity" evidence="4">
    <location>
        <begin position="179"/>
        <end position="194"/>
    </location>
</feature>
<feature type="compositionally biased region" description="Low complexity" evidence="4">
    <location>
        <begin position="210"/>
        <end position="227"/>
    </location>
</feature>
<evidence type="ECO:0000313" key="6">
    <source>
        <dbReference type="EMBL" id="MCF7220908.1"/>
    </source>
</evidence>
<dbReference type="InterPro" id="IPR050695">
    <property type="entry name" value="N-acetylmuramoyl_amidase_3"/>
</dbReference>
<feature type="domain" description="MurNAc-LAA" evidence="5">
    <location>
        <begin position="333"/>
        <end position="486"/>
    </location>
</feature>
<accession>A0ABS9HRK3</accession>
<evidence type="ECO:0000256" key="3">
    <source>
        <dbReference type="ARBA" id="ARBA00022801"/>
    </source>
</evidence>
<comment type="catalytic activity">
    <reaction evidence="1">
        <text>Hydrolyzes the link between N-acetylmuramoyl residues and L-amino acid residues in certain cell-wall glycopeptides.</text>
        <dbReference type="EC" id="3.5.1.28"/>
    </reaction>
</comment>
<feature type="region of interest" description="Disordered" evidence="4">
    <location>
        <begin position="175"/>
        <end position="194"/>
    </location>
</feature>
<dbReference type="InterPro" id="IPR002508">
    <property type="entry name" value="MurNAc-LAA_cat"/>
</dbReference>
<dbReference type="GO" id="GO:0008745">
    <property type="term" value="F:N-acetylmuramoyl-L-alanine amidase activity"/>
    <property type="evidence" value="ECO:0007669"/>
    <property type="project" value="UniProtKB-EC"/>
</dbReference>
<feature type="region of interest" description="Disordered" evidence="4">
    <location>
        <begin position="210"/>
        <end position="260"/>
    </location>
</feature>
<reference evidence="6 7" key="3">
    <citation type="submission" date="2022-01" db="EMBL/GenBank/DDBJ databases">
        <authorList>
            <person name="Zhou L.Y."/>
        </authorList>
    </citation>
    <scope>NUCLEOTIDE SEQUENCE [LARGE SCALE GENOMIC DNA]</scope>
    <source>
        <strain evidence="6 7">TLK-CK17</strain>
    </source>
</reference>
<sequence length="517" mass="52875">MRARGTTVQKLLLATALLGALAWNLAHASKINDLRLSSGATGTRAEILLDAEAEIRTLSLTGPDRLVVDLPGSELAGSLKLPAGSGIVKAVRTGHPVPGTTRIVFDLAQPVAVLKPRMEPGANGPSLVLEWPGDGTSTLASSVQQPAAAGAVTLPASNPATSSGSIPARTVQGAVAGNGPEAAPEATDAGADAAASAAATTRLISELAARAAATQPPSTAATQPQRTGAAATGQVLASAAPPRPAAPALSESAQRGRTLQDMSRGVGMRPLIIAIDAGHGGQDPGAIGPNGKREKDVTLAVARELARQVNATPGLKAYLTRDTDVFIPLNRRAVLARQAKADMFVSIHADAAHNHSARGASVYVLSLRGATSQRARWLADKENASDLIGGVRLQETSNTLANVLIDLTQSGQMKASEEAAGHVLESLGRIGHKRRVEKANFAVLRTSDMPAMLVETGFISNAEEERLLTSPGHQRKLAAAVLEGVNAYFVRQPPPGTLYAARASAGGTEAGGPGGSP</sequence>
<dbReference type="PANTHER" id="PTHR30404:SF0">
    <property type="entry name" value="N-ACETYLMURAMOYL-L-ALANINE AMIDASE AMIC"/>
    <property type="match status" value="1"/>
</dbReference>
<gene>
    <name evidence="6" type="ORF">L3V18_03770</name>
</gene>
<dbReference type="RefSeq" id="WP_237053256.1">
    <property type="nucleotide sequence ID" value="NZ_JAKJPO010000001.1"/>
</dbReference>
<dbReference type="EMBL" id="JAKJPO010000001">
    <property type="protein sequence ID" value="MCF7220908.1"/>
    <property type="molecule type" value="Genomic_DNA"/>
</dbReference>
<proteinExistence type="predicted"/>
<name>A0ABS9HRK3_9GAMM</name>
<reference evidence="7" key="1">
    <citation type="submission" date="2022-01" db="EMBL/GenBank/DDBJ databases">
        <title>Lysobacter chinensis sp. nov., a bacterium isolated from cow dung compost.</title>
        <authorList>
            <person name="Zhou L.Y."/>
        </authorList>
    </citation>
    <scope>NUCLEOTIDE SEQUENCE [LARGE SCALE GENOMIC DNA]</scope>
    <source>
        <strain evidence="7">TLK-CK17</strain>
    </source>
</reference>
<protein>
    <recommendedName>
        <fullName evidence="2">N-acetylmuramoyl-L-alanine amidase</fullName>
        <ecNumber evidence="2">3.5.1.28</ecNumber>
    </recommendedName>
</protein>
<evidence type="ECO:0000256" key="4">
    <source>
        <dbReference type="SAM" id="MobiDB-lite"/>
    </source>
</evidence>
<dbReference type="Pfam" id="PF01520">
    <property type="entry name" value="Amidase_3"/>
    <property type="match status" value="1"/>
</dbReference>
<dbReference type="EC" id="3.5.1.28" evidence="2"/>
<keyword evidence="3 6" id="KW-0378">Hydrolase</keyword>
<dbReference type="PANTHER" id="PTHR30404">
    <property type="entry name" value="N-ACETYLMURAMOYL-L-ALANINE AMIDASE"/>
    <property type="match status" value="1"/>
</dbReference>
<dbReference type="Proteomes" id="UP001430796">
    <property type="component" value="Unassembled WGS sequence"/>
</dbReference>
<evidence type="ECO:0000256" key="2">
    <source>
        <dbReference type="ARBA" id="ARBA00011901"/>
    </source>
</evidence>